<dbReference type="EMBL" id="JAFBDZ010000001">
    <property type="protein sequence ID" value="MBM7584175.1"/>
    <property type="molecule type" value="Genomic_DNA"/>
</dbReference>
<sequence length="270" mass="29929">MNSESLCNIISSADPFKEDSMLTEERHRIILEQLKIKNVVKINELVELTNSSESTIRRDLTYLEQGKFLKRVHGGAAGLQGKLKELTESEKTAKNIQEKMKIAQYAASLVGEGDCLFIDAGTTTYHMIDYLPEVEVVIVTNGISHVDRLLKKGFKTYLIGGMIKPTTKAMIGGSALQSLNHYRFDKAFIGINGVHHQYGFTTPDPEEAQIKKASLDLSREAFILADSSKFGEISFSKVGDIGEAVVITNQLEGDQIEAFQNQRTIKVVTS</sequence>
<dbReference type="SMART" id="SM01134">
    <property type="entry name" value="DeoRC"/>
    <property type="match status" value="1"/>
</dbReference>
<organism evidence="5 6">
    <name type="scientific">Rossellomorea pakistanensis</name>
    <dbReference type="NCBI Taxonomy" id="992288"/>
    <lineage>
        <taxon>Bacteria</taxon>
        <taxon>Bacillati</taxon>
        <taxon>Bacillota</taxon>
        <taxon>Bacilli</taxon>
        <taxon>Bacillales</taxon>
        <taxon>Bacillaceae</taxon>
        <taxon>Rossellomorea</taxon>
    </lineage>
</organism>
<dbReference type="InterPro" id="IPR001034">
    <property type="entry name" value="DeoR_HTH"/>
</dbReference>
<keyword evidence="3" id="KW-0804">Transcription</keyword>
<dbReference type="InterPro" id="IPR050313">
    <property type="entry name" value="Carb_Metab_HTH_regulators"/>
</dbReference>
<comment type="caution">
    <text evidence="5">The sequence shown here is derived from an EMBL/GenBank/DDBJ whole genome shotgun (WGS) entry which is preliminary data.</text>
</comment>
<dbReference type="InterPro" id="IPR036390">
    <property type="entry name" value="WH_DNA-bd_sf"/>
</dbReference>
<dbReference type="PRINTS" id="PR00037">
    <property type="entry name" value="HTHLACR"/>
</dbReference>
<dbReference type="InterPro" id="IPR014036">
    <property type="entry name" value="DeoR-like_C"/>
</dbReference>
<evidence type="ECO:0000256" key="2">
    <source>
        <dbReference type="ARBA" id="ARBA00023125"/>
    </source>
</evidence>
<feature type="domain" description="HTH deoR-type" evidence="4">
    <location>
        <begin position="23"/>
        <end position="78"/>
    </location>
</feature>
<keyword evidence="2" id="KW-0238">DNA-binding</keyword>
<proteinExistence type="predicted"/>
<dbReference type="PANTHER" id="PTHR30363:SF56">
    <property type="entry name" value="TRANSCRIPTIONAL REGULATOR, DEOR FAMILY"/>
    <property type="match status" value="1"/>
</dbReference>
<evidence type="ECO:0000256" key="3">
    <source>
        <dbReference type="ARBA" id="ARBA00023163"/>
    </source>
</evidence>
<dbReference type="Pfam" id="PF08220">
    <property type="entry name" value="HTH_DeoR"/>
    <property type="match status" value="1"/>
</dbReference>
<dbReference type="SMART" id="SM00420">
    <property type="entry name" value="HTH_DEOR"/>
    <property type="match status" value="1"/>
</dbReference>
<dbReference type="InterPro" id="IPR018356">
    <property type="entry name" value="Tscrpt_reg_HTH_DeoR_CS"/>
</dbReference>
<dbReference type="PANTHER" id="PTHR30363">
    <property type="entry name" value="HTH-TYPE TRANSCRIPTIONAL REGULATOR SRLR-RELATED"/>
    <property type="match status" value="1"/>
</dbReference>
<evidence type="ECO:0000313" key="5">
    <source>
        <dbReference type="EMBL" id="MBM7584175.1"/>
    </source>
</evidence>
<dbReference type="Proteomes" id="UP001646157">
    <property type="component" value="Unassembled WGS sequence"/>
</dbReference>
<accession>A0ABS2N8R6</accession>
<dbReference type="Gene3D" id="3.40.50.1360">
    <property type="match status" value="1"/>
</dbReference>
<keyword evidence="6" id="KW-1185">Reference proteome</keyword>
<dbReference type="InterPro" id="IPR037171">
    <property type="entry name" value="NagB/RpiA_transferase-like"/>
</dbReference>
<keyword evidence="1" id="KW-0805">Transcription regulation</keyword>
<dbReference type="Pfam" id="PF00455">
    <property type="entry name" value="DeoRC"/>
    <property type="match status" value="1"/>
</dbReference>
<dbReference type="PROSITE" id="PS00894">
    <property type="entry name" value="HTH_DEOR_1"/>
    <property type="match status" value="1"/>
</dbReference>
<dbReference type="SUPFAM" id="SSF46785">
    <property type="entry name" value="Winged helix' DNA-binding domain"/>
    <property type="match status" value="1"/>
</dbReference>
<dbReference type="SUPFAM" id="SSF100950">
    <property type="entry name" value="NagB/RpiA/CoA transferase-like"/>
    <property type="match status" value="1"/>
</dbReference>
<gene>
    <name evidence="5" type="ORF">JOC86_000712</name>
</gene>
<dbReference type="PROSITE" id="PS51000">
    <property type="entry name" value="HTH_DEOR_2"/>
    <property type="match status" value="1"/>
</dbReference>
<name>A0ABS2N8R6_9BACI</name>
<reference evidence="5 6" key="1">
    <citation type="submission" date="2021-01" db="EMBL/GenBank/DDBJ databases">
        <title>Genomic Encyclopedia of Type Strains, Phase IV (KMG-IV): sequencing the most valuable type-strain genomes for metagenomic binning, comparative biology and taxonomic classification.</title>
        <authorList>
            <person name="Goeker M."/>
        </authorList>
    </citation>
    <scope>NUCLEOTIDE SEQUENCE [LARGE SCALE GENOMIC DNA]</scope>
    <source>
        <strain evidence="5 6">DSM 24834</strain>
    </source>
</reference>
<evidence type="ECO:0000259" key="4">
    <source>
        <dbReference type="PROSITE" id="PS51000"/>
    </source>
</evidence>
<evidence type="ECO:0000313" key="6">
    <source>
        <dbReference type="Proteomes" id="UP001646157"/>
    </source>
</evidence>
<protein>
    <submittedName>
        <fullName evidence="5">DeoR family fructose operon transcriptional repressor</fullName>
    </submittedName>
</protein>
<evidence type="ECO:0000256" key="1">
    <source>
        <dbReference type="ARBA" id="ARBA00023015"/>
    </source>
</evidence>